<dbReference type="Proteomes" id="UP001235269">
    <property type="component" value="Unassembled WGS sequence"/>
</dbReference>
<sequence length="178" mass="20109">MRPHAPAQVPHYLQTACRKSKPAQALSRIDAKKVTLPRRLEHLRQAAAFYRPFTPKICRKCIAAMRYCLCSLSNGSPIFQSSKRRTPPPSVALRGSAILLLLPIADQVQELDAPPPASSSFAFWAFAIPTSHSSAVRHIWRTKVRWCALNLLHNSLNRFRLEELCSNFGFAFHFQTIT</sequence>
<comment type="caution">
    <text evidence="1">The sequence shown here is derived from an EMBL/GenBank/DDBJ whole genome shotgun (WGS) entry which is preliminary data.</text>
</comment>
<dbReference type="EMBL" id="JAUSWH010000004">
    <property type="protein sequence ID" value="MDQ0455525.1"/>
    <property type="molecule type" value="Genomic_DNA"/>
</dbReference>
<gene>
    <name evidence="1" type="ORF">QO005_001859</name>
</gene>
<proteinExistence type="predicted"/>
<name>A0ABU0IDL5_9HYPH</name>
<accession>A0ABU0IDL5</accession>
<evidence type="ECO:0000313" key="1">
    <source>
        <dbReference type="EMBL" id="MDQ0455525.1"/>
    </source>
</evidence>
<evidence type="ECO:0000313" key="2">
    <source>
        <dbReference type="Proteomes" id="UP001235269"/>
    </source>
</evidence>
<keyword evidence="2" id="KW-1185">Reference proteome</keyword>
<reference evidence="1 2" key="1">
    <citation type="submission" date="2023-07" db="EMBL/GenBank/DDBJ databases">
        <title>Genomic Encyclopedia of Type Strains, Phase IV (KMG-IV): sequencing the most valuable type-strain genomes for metagenomic binning, comparative biology and taxonomic classification.</title>
        <authorList>
            <person name="Goeker M."/>
        </authorList>
    </citation>
    <scope>NUCLEOTIDE SEQUENCE [LARGE SCALE GENOMIC DNA]</scope>
    <source>
        <strain evidence="1 2">DSM 100301</strain>
    </source>
</reference>
<protein>
    <submittedName>
        <fullName evidence="1">Uncharacterized protein</fullName>
    </submittedName>
</protein>
<organism evidence="1 2">
    <name type="scientific">Rhizobium paknamense</name>
    <dbReference type="NCBI Taxonomy" id="1206817"/>
    <lineage>
        <taxon>Bacteria</taxon>
        <taxon>Pseudomonadati</taxon>
        <taxon>Pseudomonadota</taxon>
        <taxon>Alphaproteobacteria</taxon>
        <taxon>Hyphomicrobiales</taxon>
        <taxon>Rhizobiaceae</taxon>
        <taxon>Rhizobium/Agrobacterium group</taxon>
        <taxon>Rhizobium</taxon>
    </lineage>
</organism>